<reference evidence="2 3" key="1">
    <citation type="submission" date="2019-11" db="EMBL/GenBank/DDBJ databases">
        <title>Genome sequences of 17 halophilic strains isolated from different environments.</title>
        <authorList>
            <person name="Furrow R.E."/>
        </authorList>
    </citation>
    <scope>NUCLEOTIDE SEQUENCE [LARGE SCALE GENOMIC DNA]</scope>
    <source>
        <strain evidence="2 3">22506_14_FS</strain>
    </source>
</reference>
<dbReference type="SUPFAM" id="SSF54593">
    <property type="entry name" value="Glyoxalase/Bleomycin resistance protein/Dihydroxybiphenyl dioxygenase"/>
    <property type="match status" value="1"/>
</dbReference>
<dbReference type="InterPro" id="IPR029068">
    <property type="entry name" value="Glyas_Bleomycin-R_OHBP_Dase"/>
</dbReference>
<dbReference type="RefSeq" id="WP_160918286.1">
    <property type="nucleotide sequence ID" value="NZ_WMEY01000001.1"/>
</dbReference>
<feature type="domain" description="VOC" evidence="1">
    <location>
        <begin position="6"/>
        <end position="119"/>
    </location>
</feature>
<proteinExistence type="predicted"/>
<name>A0A845ERX6_9BACL</name>
<accession>A0A845ERX6</accession>
<protein>
    <recommendedName>
        <fullName evidence="1">VOC domain-containing protein</fullName>
    </recommendedName>
</protein>
<gene>
    <name evidence="2" type="ORF">GLW07_03760</name>
</gene>
<sequence>MSFFEGVYQVNIRVRNIKNAVNWYEEMLGLHVTKDYGGTVVLGVGEGQTAICLIELKEGEELPSADASGSYPVLHLAVKHAETFKNELRERGVSVDEEDGIAHFKFYDPDGNGIEAYLPGLYEKEEFAHLR</sequence>
<dbReference type="InterPro" id="IPR037523">
    <property type="entry name" value="VOC_core"/>
</dbReference>
<dbReference type="InterPro" id="IPR004360">
    <property type="entry name" value="Glyas_Fos-R_dOase_dom"/>
</dbReference>
<dbReference type="AlphaFoldDB" id="A0A845ERX6"/>
<comment type="caution">
    <text evidence="2">The sequence shown here is derived from an EMBL/GenBank/DDBJ whole genome shotgun (WGS) entry which is preliminary data.</text>
</comment>
<dbReference type="PROSITE" id="PS51819">
    <property type="entry name" value="VOC"/>
    <property type="match status" value="1"/>
</dbReference>
<dbReference type="Gene3D" id="3.10.180.10">
    <property type="entry name" value="2,3-Dihydroxybiphenyl 1,2-Dioxygenase, domain 1"/>
    <property type="match status" value="1"/>
</dbReference>
<dbReference type="EMBL" id="WMEY01000001">
    <property type="protein sequence ID" value="MYL62469.1"/>
    <property type="molecule type" value="Genomic_DNA"/>
</dbReference>
<dbReference type="Pfam" id="PF00903">
    <property type="entry name" value="Glyoxalase"/>
    <property type="match status" value="1"/>
</dbReference>
<organism evidence="2 3">
    <name type="scientific">Guptibacillus hwajinpoensis</name>
    <dbReference type="NCBI Taxonomy" id="208199"/>
    <lineage>
        <taxon>Bacteria</taxon>
        <taxon>Bacillati</taxon>
        <taxon>Bacillota</taxon>
        <taxon>Bacilli</taxon>
        <taxon>Bacillales</taxon>
        <taxon>Guptibacillaceae</taxon>
        <taxon>Guptibacillus</taxon>
    </lineage>
</organism>
<dbReference type="Proteomes" id="UP000447833">
    <property type="component" value="Unassembled WGS sequence"/>
</dbReference>
<evidence type="ECO:0000259" key="1">
    <source>
        <dbReference type="PROSITE" id="PS51819"/>
    </source>
</evidence>
<evidence type="ECO:0000313" key="2">
    <source>
        <dbReference type="EMBL" id="MYL62469.1"/>
    </source>
</evidence>
<evidence type="ECO:0000313" key="3">
    <source>
        <dbReference type="Proteomes" id="UP000447833"/>
    </source>
</evidence>